<dbReference type="InterPro" id="IPR007730">
    <property type="entry name" value="SPOR-like_dom"/>
</dbReference>
<name>F4L608_HALH1</name>
<feature type="domain" description="SPOR" evidence="3">
    <location>
        <begin position="179"/>
        <end position="259"/>
    </location>
</feature>
<reference evidence="4 5" key="1">
    <citation type="journal article" date="2011" name="Stand. Genomic Sci.">
        <title>Complete genome sequence of Haliscomenobacter hydrossis type strain (O).</title>
        <authorList>
            <consortium name="US DOE Joint Genome Institute (JGI-PGF)"/>
            <person name="Daligault H."/>
            <person name="Lapidus A."/>
            <person name="Zeytun A."/>
            <person name="Nolan M."/>
            <person name="Lucas S."/>
            <person name="Del Rio T.G."/>
            <person name="Tice H."/>
            <person name="Cheng J.F."/>
            <person name="Tapia R."/>
            <person name="Han C."/>
            <person name="Goodwin L."/>
            <person name="Pitluck S."/>
            <person name="Liolios K."/>
            <person name="Pagani I."/>
            <person name="Ivanova N."/>
            <person name="Huntemann M."/>
            <person name="Mavromatis K."/>
            <person name="Mikhailova N."/>
            <person name="Pati A."/>
            <person name="Chen A."/>
            <person name="Palaniappan K."/>
            <person name="Land M."/>
            <person name="Hauser L."/>
            <person name="Brambilla E.M."/>
            <person name="Rohde M."/>
            <person name="Verbarg S."/>
            <person name="Goker M."/>
            <person name="Bristow J."/>
            <person name="Eisen J.A."/>
            <person name="Markowitz V."/>
            <person name="Hugenholtz P."/>
            <person name="Kyrpides N.C."/>
            <person name="Klenk H.P."/>
            <person name="Woyke T."/>
        </authorList>
    </citation>
    <scope>NUCLEOTIDE SEQUENCE [LARGE SCALE GENOMIC DNA]</scope>
    <source>
        <strain evidence="5">ATCC 27775 / DSM 1100 / LMG 10767 / O</strain>
    </source>
</reference>
<evidence type="ECO:0000259" key="3">
    <source>
        <dbReference type="PROSITE" id="PS51724"/>
    </source>
</evidence>
<dbReference type="Pfam" id="PF05036">
    <property type="entry name" value="SPOR"/>
    <property type="match status" value="1"/>
</dbReference>
<dbReference type="RefSeq" id="WP_013767603.1">
    <property type="nucleotide sequence ID" value="NC_015510.1"/>
</dbReference>
<dbReference type="SUPFAM" id="SSF110997">
    <property type="entry name" value="Sporulation related repeat"/>
    <property type="match status" value="1"/>
</dbReference>
<keyword evidence="5" id="KW-1185">Reference proteome</keyword>
<dbReference type="Gene3D" id="3.30.70.1070">
    <property type="entry name" value="Sporulation related repeat"/>
    <property type="match status" value="1"/>
</dbReference>
<evidence type="ECO:0000256" key="2">
    <source>
        <dbReference type="SAM" id="Phobius"/>
    </source>
</evidence>
<dbReference type="AlphaFoldDB" id="F4L608"/>
<sequence>MGTFAYVIGLIVFILLIGAVSSGPDRRRRGHNSDYRRGHRRGDRRRRYDDDDYYYDDRDDYYDDDRRSYRRRDRHYDQDHDYTGMFIGLGIILLVGFGIYQFNAQGSSSKPKSAKIIMQQDNPDVNQNSSNNEELGYSGDDYPNHIYDDDTQDYDEDVGPAEEDIPDEYVADEQTTTSTVVPENFYAQTDAFGSLDNAVAAKQDWIEKGYLAKIVYFKEGDGLYHLLIGGYPSKRAAKSFMGKKYEQIYELVEGQYYKVD</sequence>
<keyword evidence="2" id="KW-0812">Transmembrane</keyword>
<feature type="compositionally biased region" description="Polar residues" evidence="1">
    <location>
        <begin position="121"/>
        <end position="133"/>
    </location>
</feature>
<proteinExistence type="predicted"/>
<dbReference type="Proteomes" id="UP000008461">
    <property type="component" value="Chromosome"/>
</dbReference>
<protein>
    <submittedName>
        <fullName evidence="4">Sporulation domain-containing protein</fullName>
    </submittedName>
</protein>
<feature type="transmembrane region" description="Helical" evidence="2">
    <location>
        <begin position="6"/>
        <end position="23"/>
    </location>
</feature>
<dbReference type="GO" id="GO:0042834">
    <property type="term" value="F:peptidoglycan binding"/>
    <property type="evidence" value="ECO:0007669"/>
    <property type="project" value="InterPro"/>
</dbReference>
<dbReference type="eggNOG" id="COG3147">
    <property type="taxonomic scope" value="Bacteria"/>
</dbReference>
<dbReference type="EMBL" id="CP002691">
    <property type="protein sequence ID" value="AEE53068.1"/>
    <property type="molecule type" value="Genomic_DNA"/>
</dbReference>
<organism evidence="4 5">
    <name type="scientific">Haliscomenobacter hydrossis (strain ATCC 27775 / DSM 1100 / LMG 10767 / O)</name>
    <dbReference type="NCBI Taxonomy" id="760192"/>
    <lineage>
        <taxon>Bacteria</taxon>
        <taxon>Pseudomonadati</taxon>
        <taxon>Bacteroidota</taxon>
        <taxon>Saprospiria</taxon>
        <taxon>Saprospirales</taxon>
        <taxon>Haliscomenobacteraceae</taxon>
        <taxon>Haliscomenobacter</taxon>
    </lineage>
</organism>
<dbReference type="HOGENOM" id="CLU_1068598_0_0_10"/>
<dbReference type="PROSITE" id="PS51724">
    <property type="entry name" value="SPOR"/>
    <property type="match status" value="1"/>
</dbReference>
<evidence type="ECO:0000313" key="4">
    <source>
        <dbReference type="EMBL" id="AEE53068.1"/>
    </source>
</evidence>
<feature type="region of interest" description="Disordered" evidence="1">
    <location>
        <begin position="23"/>
        <end position="43"/>
    </location>
</feature>
<feature type="transmembrane region" description="Helical" evidence="2">
    <location>
        <begin position="82"/>
        <end position="102"/>
    </location>
</feature>
<accession>F4L608</accession>
<feature type="region of interest" description="Disordered" evidence="1">
    <location>
        <begin position="121"/>
        <end position="140"/>
    </location>
</feature>
<gene>
    <name evidence="4" type="ordered locus">Halhy_5242</name>
</gene>
<reference key="2">
    <citation type="submission" date="2011-04" db="EMBL/GenBank/DDBJ databases">
        <title>Complete sequence of chromosome of Haliscomenobacter hydrossis DSM 1100.</title>
        <authorList>
            <consortium name="US DOE Joint Genome Institute (JGI-PGF)"/>
            <person name="Lucas S."/>
            <person name="Han J."/>
            <person name="Lapidus A."/>
            <person name="Bruce D."/>
            <person name="Goodwin L."/>
            <person name="Pitluck S."/>
            <person name="Peters L."/>
            <person name="Kyrpides N."/>
            <person name="Mavromatis K."/>
            <person name="Ivanova N."/>
            <person name="Ovchinnikova G."/>
            <person name="Pagani I."/>
            <person name="Daligault H."/>
            <person name="Detter J.C."/>
            <person name="Han C."/>
            <person name="Land M."/>
            <person name="Hauser L."/>
            <person name="Markowitz V."/>
            <person name="Cheng J.-F."/>
            <person name="Hugenholtz P."/>
            <person name="Woyke T."/>
            <person name="Wu D."/>
            <person name="Verbarg S."/>
            <person name="Frueling A."/>
            <person name="Brambilla E."/>
            <person name="Klenk H.-P."/>
            <person name="Eisen J.A."/>
        </authorList>
    </citation>
    <scope>NUCLEOTIDE SEQUENCE</scope>
    <source>
        <strain>DSM 1100</strain>
    </source>
</reference>
<keyword evidence="2" id="KW-0472">Membrane</keyword>
<dbReference type="KEGG" id="hhy:Halhy_5242"/>
<keyword evidence="2" id="KW-1133">Transmembrane helix</keyword>
<evidence type="ECO:0000313" key="5">
    <source>
        <dbReference type="Proteomes" id="UP000008461"/>
    </source>
</evidence>
<dbReference type="InterPro" id="IPR036680">
    <property type="entry name" value="SPOR-like_sf"/>
</dbReference>
<evidence type="ECO:0000256" key="1">
    <source>
        <dbReference type="SAM" id="MobiDB-lite"/>
    </source>
</evidence>